<name>A0ABP0RGW9_9DINO</name>
<gene>
    <name evidence="3" type="ORF">CCMP2556_LOCUS47223</name>
</gene>
<dbReference type="Gene3D" id="3.30.710.10">
    <property type="entry name" value="Potassium Channel Kv1.1, Chain A"/>
    <property type="match status" value="1"/>
</dbReference>
<dbReference type="PANTHER" id="PTHR45774">
    <property type="entry name" value="BTB/POZ DOMAIN-CONTAINING"/>
    <property type="match status" value="1"/>
</dbReference>
<comment type="caution">
    <text evidence="3">The sequence shown here is derived from an EMBL/GenBank/DDBJ whole genome shotgun (WGS) entry which is preliminary data.</text>
</comment>
<dbReference type="Gene3D" id="1.25.40.420">
    <property type="match status" value="1"/>
</dbReference>
<dbReference type="Pfam" id="PF00651">
    <property type="entry name" value="BTB"/>
    <property type="match status" value="1"/>
</dbReference>
<sequence length="629" mass="68723">MFKALDERIEEEIISGAVSDVFFGVGPKEEAHFFSSRANLAMASPVFHAMFFGPQWHREAGRQSPRKQRWDHDCNQTSSAPSSPRSRAAAPADPWGHCSPRTYVTERLQFRRGQHHYVAVSDIEPSAFKCMLRYVHHLDPLLSLDNAMQVYRAADKYQIFGLLDACGVFLDKHVDPSNVTQVLRLFDVACRLGQERWSQSFLRILEQLSRVQTRQVLQAQEFLELHSVSLATLLGSDGLCVNEERLWGAIRSWAEVRVMYKEQSEPEATGAGVDQRPTAVAASELVPSWQDAVRPFRHLIRFPAMSASFFAKEVSKSGVLSHQEVVDIFGFLAHKASKDPLTDDAEGEADVQVGGVYRTDSRIPRLGWCMAPGQSDPMLSEEFGLTEGRELMTTVGSVVVDGRGLSAFSWGSSVILAGPGTGFHLAFGTRGFNSGRHAWTISWRPMDSLQPGLGRTRCSRGGAAGIARDVEGFSETRSVVERTTSSSAVPATGGVAAFATGLAQKAVAVAVPLGRGSVPLPASMAAGVGTGTGTEEPSARFLDWPSCIVFGVKRDVVTEGRYVAWEEDLSSTDVMKFSIVLDFPARTITYIADRGGRCWSAAMTHEGPVYPVIAASGPHFFSIEYGCHV</sequence>
<evidence type="ECO:0000313" key="3">
    <source>
        <dbReference type="EMBL" id="CAK9099840.1"/>
    </source>
</evidence>
<feature type="domain" description="BTB" evidence="2">
    <location>
        <begin position="19"/>
        <end position="174"/>
    </location>
</feature>
<dbReference type="InterPro" id="IPR011333">
    <property type="entry name" value="SKP1/BTB/POZ_sf"/>
</dbReference>
<dbReference type="PANTHER" id="PTHR45774:SF3">
    <property type="entry name" value="BTB (POZ) DOMAIN-CONTAINING 2B-RELATED"/>
    <property type="match status" value="1"/>
</dbReference>
<dbReference type="Proteomes" id="UP001642484">
    <property type="component" value="Unassembled WGS sequence"/>
</dbReference>
<evidence type="ECO:0000313" key="4">
    <source>
        <dbReference type="Proteomes" id="UP001642484"/>
    </source>
</evidence>
<feature type="compositionally biased region" description="Low complexity" evidence="1">
    <location>
        <begin position="78"/>
        <end position="92"/>
    </location>
</feature>
<dbReference type="EMBL" id="CAXAMN010026006">
    <property type="protein sequence ID" value="CAK9099840.1"/>
    <property type="molecule type" value="Genomic_DNA"/>
</dbReference>
<dbReference type="InterPro" id="IPR011705">
    <property type="entry name" value="BACK"/>
</dbReference>
<protein>
    <recommendedName>
        <fullName evidence="2">BTB domain-containing protein</fullName>
    </recommendedName>
</protein>
<keyword evidence="4" id="KW-1185">Reference proteome</keyword>
<evidence type="ECO:0000259" key="2">
    <source>
        <dbReference type="SMART" id="SM00225"/>
    </source>
</evidence>
<feature type="region of interest" description="Disordered" evidence="1">
    <location>
        <begin position="62"/>
        <end position="94"/>
    </location>
</feature>
<evidence type="ECO:0000256" key="1">
    <source>
        <dbReference type="SAM" id="MobiDB-lite"/>
    </source>
</evidence>
<dbReference type="SMART" id="SM00225">
    <property type="entry name" value="BTB"/>
    <property type="match status" value="1"/>
</dbReference>
<accession>A0ABP0RGW9</accession>
<proteinExistence type="predicted"/>
<dbReference type="InterPro" id="IPR000210">
    <property type="entry name" value="BTB/POZ_dom"/>
</dbReference>
<reference evidence="3 4" key="1">
    <citation type="submission" date="2024-02" db="EMBL/GenBank/DDBJ databases">
        <authorList>
            <person name="Chen Y."/>
            <person name="Shah S."/>
            <person name="Dougan E. K."/>
            <person name="Thang M."/>
            <person name="Chan C."/>
        </authorList>
    </citation>
    <scope>NUCLEOTIDE SEQUENCE [LARGE SCALE GENOMIC DNA]</scope>
</reference>
<dbReference type="Pfam" id="PF07707">
    <property type="entry name" value="BACK"/>
    <property type="match status" value="1"/>
</dbReference>
<organism evidence="3 4">
    <name type="scientific">Durusdinium trenchii</name>
    <dbReference type="NCBI Taxonomy" id="1381693"/>
    <lineage>
        <taxon>Eukaryota</taxon>
        <taxon>Sar</taxon>
        <taxon>Alveolata</taxon>
        <taxon>Dinophyceae</taxon>
        <taxon>Suessiales</taxon>
        <taxon>Symbiodiniaceae</taxon>
        <taxon>Durusdinium</taxon>
    </lineage>
</organism>
<dbReference type="SUPFAM" id="SSF54695">
    <property type="entry name" value="POZ domain"/>
    <property type="match status" value="1"/>
</dbReference>